<evidence type="ECO:0000313" key="2">
    <source>
        <dbReference type="Proteomes" id="UP000830768"/>
    </source>
</evidence>
<sequence length="356" mass="40449">MTYVHGDPKTMTKADLDYLVHHIFLPTKRPGSDDSSAKNEMLLVDFVLDSLVRFLGECTSEDETAIKHCVAMVKGLQISKGAQDSLSADGAREVLRQLSPQAPVALFHVAAQNGGVLVHKKITSTIFETFELSPANKAVMTTQGRLVRQFPANATEIPYPDFEDETFQSVFTKTLEKMSYQTIQETKHKVSKAKQKHDEDRETVEPRIVIDLLPSILRGAGKRVSIPGICKNTREEVMWNNSKLLWRRSPVWLLIRVGLQLTMARPARSDKDPYKEFMVFLMAQVLDVAVKQGAASDVLYIMSTKVSRRLRKLKYLKDGRWLRSIQQFVSETSKCLATRWDQIRKREEEPLELDGL</sequence>
<name>A0ACD3Z806_FUSSC</name>
<gene>
    <name evidence="1" type="ORF">LCI18_008192</name>
</gene>
<protein>
    <submittedName>
        <fullName evidence="1">Uncharacterized protein</fullName>
    </submittedName>
</protein>
<organism evidence="1 2">
    <name type="scientific">Fusarium solani subsp. cucurbitae</name>
    <name type="common">Neocosmosporum cucurbitae</name>
    <dbReference type="NCBI Taxonomy" id="2747967"/>
    <lineage>
        <taxon>Eukaryota</taxon>
        <taxon>Fungi</taxon>
        <taxon>Dikarya</taxon>
        <taxon>Ascomycota</taxon>
        <taxon>Pezizomycotina</taxon>
        <taxon>Sordariomycetes</taxon>
        <taxon>Hypocreomycetidae</taxon>
        <taxon>Hypocreales</taxon>
        <taxon>Nectriaceae</taxon>
        <taxon>Fusarium</taxon>
        <taxon>Fusarium solani species complex</taxon>
    </lineage>
</organism>
<keyword evidence="2" id="KW-1185">Reference proteome</keyword>
<evidence type="ECO:0000313" key="1">
    <source>
        <dbReference type="EMBL" id="UPK97257.1"/>
    </source>
</evidence>
<dbReference type="EMBL" id="CP090035">
    <property type="protein sequence ID" value="UPK97257.1"/>
    <property type="molecule type" value="Genomic_DNA"/>
</dbReference>
<dbReference type="Proteomes" id="UP000830768">
    <property type="component" value="Chromosome 6"/>
</dbReference>
<proteinExistence type="predicted"/>
<accession>A0ACD3Z806</accession>
<reference evidence="1" key="1">
    <citation type="submission" date="2021-11" db="EMBL/GenBank/DDBJ databases">
        <title>Fusarium solani-melongenae Genome sequencing and assembly.</title>
        <authorList>
            <person name="Xie S."/>
            <person name="Huang L."/>
            <person name="Zhang X."/>
        </authorList>
    </citation>
    <scope>NUCLEOTIDE SEQUENCE</scope>
    <source>
        <strain evidence="1">CRI 24-3</strain>
    </source>
</reference>